<accession>A0A6I5A3L1</accession>
<dbReference type="PANTHER" id="PTHR37422">
    <property type="entry name" value="TEICHURONIC ACID BIOSYNTHESIS PROTEIN TUAE"/>
    <property type="match status" value="1"/>
</dbReference>
<comment type="subcellular location">
    <subcellularLocation>
        <location evidence="1">Membrane</location>
        <topology evidence="1">Multi-pass membrane protein</topology>
    </subcellularLocation>
</comment>
<evidence type="ECO:0000256" key="1">
    <source>
        <dbReference type="ARBA" id="ARBA00004141"/>
    </source>
</evidence>
<evidence type="ECO:0000259" key="6">
    <source>
        <dbReference type="Pfam" id="PF04932"/>
    </source>
</evidence>
<sequence>MSEPMKNVILIFLTLFPILIYPTFLDYSFTTTKFFYLKWMTVAIWVYILWQLLRKNLTPRWNTTTFLAGSFLFLIALSTLFSVDPSTSYVGASGRLEGLIAWVGYITLFLFVYLFFSEKEDRRLLTYITFVSGLVAIYAILQHFQLDFLPRTTHAQGWTRSYGFFGNPNFYGSYVTIMLMIGMGFYLSTTKRLQNVYYFLLLSTLFASMLYSSTRSAWVGSFIGFLFISYHVYKKKRLWKKWIALSFSFLVLFIGIGLTEDGSLVKRTFGLVEEGKQVIEGNQHAGSSRLYIWKNALPLVPEYLWLGSGPDTFAEVFPDRPEEKRIYFSGNEDIIVDKAHNEYLQLAVTMGVPALVVYIILVSTTFIKSIPFLQNLNYAQQPFLEAGIIAALIAYVVQAFFNISVITVAPFFWVLLGMLNRKVTKTEHTTYSTGFLNLNEGK</sequence>
<dbReference type="EMBL" id="WMEQ01000008">
    <property type="protein sequence ID" value="MYL34371.1"/>
    <property type="molecule type" value="Genomic_DNA"/>
</dbReference>
<reference evidence="7 8" key="1">
    <citation type="submission" date="2019-11" db="EMBL/GenBank/DDBJ databases">
        <title>Genome sequences of 17 halophilic strains isolated from different environments.</title>
        <authorList>
            <person name="Furrow R.E."/>
        </authorList>
    </citation>
    <scope>NUCLEOTIDE SEQUENCE [LARGE SCALE GENOMIC DNA]</scope>
    <source>
        <strain evidence="7 8">22514_16_FS</strain>
    </source>
</reference>
<feature type="transmembrane region" description="Helical" evidence="5">
    <location>
        <begin position="99"/>
        <end position="117"/>
    </location>
</feature>
<name>A0A6I5A3L1_9BACI</name>
<dbReference type="Pfam" id="PF04932">
    <property type="entry name" value="Wzy_C"/>
    <property type="match status" value="1"/>
</dbReference>
<feature type="transmembrane region" description="Helical" evidence="5">
    <location>
        <begin position="65"/>
        <end position="83"/>
    </location>
</feature>
<gene>
    <name evidence="7" type="ORF">GLW05_12260</name>
</gene>
<feature type="transmembrane region" description="Helical" evidence="5">
    <location>
        <begin position="242"/>
        <end position="259"/>
    </location>
</feature>
<comment type="caution">
    <text evidence="7">The sequence shown here is derived from an EMBL/GenBank/DDBJ whole genome shotgun (WGS) entry which is preliminary data.</text>
</comment>
<keyword evidence="2 5" id="KW-0812">Transmembrane</keyword>
<feature type="transmembrane region" description="Helical" evidence="5">
    <location>
        <begin position="36"/>
        <end position="53"/>
    </location>
</feature>
<feature type="transmembrane region" description="Helical" evidence="5">
    <location>
        <begin position="170"/>
        <end position="188"/>
    </location>
</feature>
<protein>
    <recommendedName>
        <fullName evidence="6">O-antigen ligase-related domain-containing protein</fullName>
    </recommendedName>
</protein>
<evidence type="ECO:0000313" key="8">
    <source>
        <dbReference type="Proteomes" id="UP000468638"/>
    </source>
</evidence>
<dbReference type="Proteomes" id="UP000468638">
    <property type="component" value="Unassembled WGS sequence"/>
</dbReference>
<feature type="transmembrane region" description="Helical" evidence="5">
    <location>
        <begin position="388"/>
        <end position="416"/>
    </location>
</feature>
<evidence type="ECO:0000256" key="2">
    <source>
        <dbReference type="ARBA" id="ARBA00022692"/>
    </source>
</evidence>
<evidence type="ECO:0000256" key="5">
    <source>
        <dbReference type="SAM" id="Phobius"/>
    </source>
</evidence>
<dbReference type="InterPro" id="IPR007016">
    <property type="entry name" value="O-antigen_ligase-rel_domated"/>
</dbReference>
<proteinExistence type="predicted"/>
<dbReference type="GO" id="GO:0016020">
    <property type="term" value="C:membrane"/>
    <property type="evidence" value="ECO:0007669"/>
    <property type="project" value="UniProtKB-SubCell"/>
</dbReference>
<evidence type="ECO:0000256" key="4">
    <source>
        <dbReference type="ARBA" id="ARBA00023136"/>
    </source>
</evidence>
<organism evidence="7 8">
    <name type="scientific">Pontibacillus yanchengensis</name>
    <dbReference type="NCBI Taxonomy" id="462910"/>
    <lineage>
        <taxon>Bacteria</taxon>
        <taxon>Bacillati</taxon>
        <taxon>Bacillota</taxon>
        <taxon>Bacilli</taxon>
        <taxon>Bacillales</taxon>
        <taxon>Bacillaceae</taxon>
        <taxon>Pontibacillus</taxon>
    </lineage>
</organism>
<evidence type="ECO:0000256" key="3">
    <source>
        <dbReference type="ARBA" id="ARBA00022989"/>
    </source>
</evidence>
<feature type="transmembrane region" description="Helical" evidence="5">
    <location>
        <begin position="7"/>
        <end position="24"/>
    </location>
</feature>
<dbReference type="InterPro" id="IPR051533">
    <property type="entry name" value="WaaL-like"/>
</dbReference>
<feature type="domain" description="O-antigen ligase-related" evidence="6">
    <location>
        <begin position="201"/>
        <end position="359"/>
    </location>
</feature>
<dbReference type="AlphaFoldDB" id="A0A6I5A3L1"/>
<dbReference type="PANTHER" id="PTHR37422:SF13">
    <property type="entry name" value="LIPOPOLYSACCHARIDE BIOSYNTHESIS PROTEIN PA4999-RELATED"/>
    <property type="match status" value="1"/>
</dbReference>
<feature type="transmembrane region" description="Helical" evidence="5">
    <location>
        <begin position="124"/>
        <end position="141"/>
    </location>
</feature>
<feature type="transmembrane region" description="Helical" evidence="5">
    <location>
        <begin position="217"/>
        <end position="233"/>
    </location>
</feature>
<feature type="transmembrane region" description="Helical" evidence="5">
    <location>
        <begin position="343"/>
        <end position="367"/>
    </location>
</feature>
<evidence type="ECO:0000313" key="7">
    <source>
        <dbReference type="EMBL" id="MYL34371.1"/>
    </source>
</evidence>
<feature type="transmembrane region" description="Helical" evidence="5">
    <location>
        <begin position="195"/>
        <end position="211"/>
    </location>
</feature>
<keyword evidence="3 5" id="KW-1133">Transmembrane helix</keyword>
<keyword evidence="4 5" id="KW-0472">Membrane</keyword>